<dbReference type="AlphaFoldDB" id="A0AAD1SAE8"/>
<feature type="compositionally biased region" description="Polar residues" evidence="1">
    <location>
        <begin position="58"/>
        <end position="70"/>
    </location>
</feature>
<dbReference type="EMBL" id="OW240916">
    <property type="protein sequence ID" value="CAH2295994.1"/>
    <property type="molecule type" value="Genomic_DNA"/>
</dbReference>
<evidence type="ECO:0000313" key="3">
    <source>
        <dbReference type="Proteomes" id="UP001295444"/>
    </source>
</evidence>
<name>A0AAD1SAE8_PELCU</name>
<proteinExistence type="predicted"/>
<evidence type="ECO:0000313" key="2">
    <source>
        <dbReference type="EMBL" id="CAH2295994.1"/>
    </source>
</evidence>
<sequence>MQQEDTCERSVDTALSATQPTVSTSMTEQNCGLWDALSFPPDRLQSPNIVPPPHGTAGVQTQGVLQNIESQDGHQQDAQTTPNSHDLDHRGRQHRKGLQKILGETLGENPTEQDKVCHCRSDPNQLLTE</sequence>
<reference evidence="2" key="1">
    <citation type="submission" date="2022-03" db="EMBL/GenBank/DDBJ databases">
        <authorList>
            <person name="Alioto T."/>
            <person name="Alioto T."/>
            <person name="Gomez Garrido J."/>
        </authorList>
    </citation>
    <scope>NUCLEOTIDE SEQUENCE</scope>
</reference>
<organism evidence="2 3">
    <name type="scientific">Pelobates cultripes</name>
    <name type="common">Western spadefoot toad</name>
    <dbReference type="NCBI Taxonomy" id="61616"/>
    <lineage>
        <taxon>Eukaryota</taxon>
        <taxon>Metazoa</taxon>
        <taxon>Chordata</taxon>
        <taxon>Craniata</taxon>
        <taxon>Vertebrata</taxon>
        <taxon>Euteleostomi</taxon>
        <taxon>Amphibia</taxon>
        <taxon>Batrachia</taxon>
        <taxon>Anura</taxon>
        <taxon>Pelobatoidea</taxon>
        <taxon>Pelobatidae</taxon>
        <taxon>Pelobates</taxon>
    </lineage>
</organism>
<protein>
    <submittedName>
        <fullName evidence="2">Uncharacterized protein</fullName>
    </submittedName>
</protein>
<feature type="compositionally biased region" description="Basic and acidic residues" evidence="1">
    <location>
        <begin position="1"/>
        <end position="11"/>
    </location>
</feature>
<gene>
    <name evidence="2" type="ORF">PECUL_23A033318</name>
</gene>
<feature type="region of interest" description="Disordered" evidence="1">
    <location>
        <begin position="1"/>
        <end position="26"/>
    </location>
</feature>
<feature type="region of interest" description="Disordered" evidence="1">
    <location>
        <begin position="42"/>
        <end position="129"/>
    </location>
</feature>
<feature type="compositionally biased region" description="Basic and acidic residues" evidence="1">
    <location>
        <begin position="112"/>
        <end position="121"/>
    </location>
</feature>
<dbReference type="Proteomes" id="UP001295444">
    <property type="component" value="Chromosome 05"/>
</dbReference>
<evidence type="ECO:0000256" key="1">
    <source>
        <dbReference type="SAM" id="MobiDB-lite"/>
    </source>
</evidence>
<keyword evidence="3" id="KW-1185">Reference proteome</keyword>
<feature type="compositionally biased region" description="Polar residues" evidence="1">
    <location>
        <begin position="13"/>
        <end position="26"/>
    </location>
</feature>
<accession>A0AAD1SAE8</accession>